<dbReference type="GO" id="GO:0016020">
    <property type="term" value="C:membrane"/>
    <property type="evidence" value="ECO:0007669"/>
    <property type="project" value="InterPro"/>
</dbReference>
<dbReference type="InterPro" id="IPR005181">
    <property type="entry name" value="SASA"/>
</dbReference>
<dbReference type="AlphaFoldDB" id="A0A5N1JDS0"/>
<dbReference type="InterPro" id="IPR026444">
    <property type="entry name" value="Secre_tail"/>
</dbReference>
<evidence type="ECO:0000256" key="2">
    <source>
        <dbReference type="SAM" id="SignalP"/>
    </source>
</evidence>
<dbReference type="InterPro" id="IPR015919">
    <property type="entry name" value="Cadherin-like_sf"/>
</dbReference>
<feature type="domain" description="Dystroglycan-type cadherin-like" evidence="3">
    <location>
        <begin position="617"/>
        <end position="705"/>
    </location>
</feature>
<evidence type="ECO:0000256" key="1">
    <source>
        <dbReference type="ARBA" id="ARBA00022801"/>
    </source>
</evidence>
<dbReference type="SUPFAM" id="SSF52266">
    <property type="entry name" value="SGNH hydrolase"/>
    <property type="match status" value="1"/>
</dbReference>
<dbReference type="GO" id="GO:0016788">
    <property type="term" value="F:hydrolase activity, acting on ester bonds"/>
    <property type="evidence" value="ECO:0007669"/>
    <property type="project" value="UniProtKB-ARBA"/>
</dbReference>
<feature type="domain" description="Dystroglycan-type cadherin-like" evidence="3">
    <location>
        <begin position="827"/>
        <end position="918"/>
    </location>
</feature>
<dbReference type="InterPro" id="IPR036514">
    <property type="entry name" value="SGNH_hydro_sf"/>
</dbReference>
<keyword evidence="2" id="KW-0732">Signal</keyword>
<feature type="signal peptide" evidence="2">
    <location>
        <begin position="1"/>
        <end position="26"/>
    </location>
</feature>
<dbReference type="Pfam" id="PF03629">
    <property type="entry name" value="SASA"/>
    <property type="match status" value="1"/>
</dbReference>
<dbReference type="Pfam" id="PF05345">
    <property type="entry name" value="He_PIG"/>
    <property type="match status" value="3"/>
</dbReference>
<keyword evidence="1" id="KW-0378">Hydrolase</keyword>
<protein>
    <submittedName>
        <fullName evidence="4">T9SS type A sorting domain-containing protein</fullName>
    </submittedName>
</protein>
<dbReference type="NCBIfam" id="TIGR04183">
    <property type="entry name" value="Por_Secre_tail"/>
    <property type="match status" value="1"/>
</dbReference>
<gene>
    <name evidence="4" type="ORF">F0P93_18240</name>
</gene>
<feature type="domain" description="Dystroglycan-type cadherin-like" evidence="3">
    <location>
        <begin position="522"/>
        <end position="613"/>
    </location>
</feature>
<feature type="chain" id="PRO_5025057400" evidence="2">
    <location>
        <begin position="27"/>
        <end position="1127"/>
    </location>
</feature>
<dbReference type="Gene3D" id="3.40.50.1110">
    <property type="entry name" value="SGNH hydrolase"/>
    <property type="match status" value="1"/>
</dbReference>
<organism evidence="4 5">
    <name type="scientific">Larkinella humicola</name>
    <dbReference type="NCBI Taxonomy" id="2607654"/>
    <lineage>
        <taxon>Bacteria</taxon>
        <taxon>Pseudomonadati</taxon>
        <taxon>Bacteroidota</taxon>
        <taxon>Cytophagia</taxon>
        <taxon>Cytophagales</taxon>
        <taxon>Spirosomataceae</taxon>
        <taxon>Larkinella</taxon>
    </lineage>
</organism>
<comment type="caution">
    <text evidence="4">The sequence shown here is derived from an EMBL/GenBank/DDBJ whole genome shotgun (WGS) entry which is preliminary data.</text>
</comment>
<dbReference type="GO" id="GO:0005509">
    <property type="term" value="F:calcium ion binding"/>
    <property type="evidence" value="ECO:0007669"/>
    <property type="project" value="InterPro"/>
</dbReference>
<dbReference type="EMBL" id="VTWS01000004">
    <property type="protein sequence ID" value="KAA9353110.1"/>
    <property type="molecule type" value="Genomic_DNA"/>
</dbReference>
<sequence>MNSTFYHLKRLAFVSALLLFHLHAWAQLSLTSPLNRIVYQRNQSNKAAIPIRGNWPANTTRIDARAVARNGQGQTTGWFTIATSAQDGQFQGSLPAAGGWYTLEVRAMAGSTPVGTASIERVGVGEVFVVAGHSVAQGQENNLAGSDDDRVNTVPVFPGTPAYASYESTANQVYLPRSFGLYESGVTPAPFAHGTYFWAKMGQYLTQRLNVPVLLFNAAYGGTSLEHWAKSALGQSFEHPFVNSSIRMPYINVKNALQVYCSQTGIRGILSDQGQNDWNNTNEDQVLHYYQTWVNQARSDIGFPSLAVVVNRQTPYKKYSVIRRAQERMIQTQNCFPGPDYDQLTSNDRADGVHLTLAGAAKAAQYWSTALNDAFFANSTPYVLSALSTAQPVEEIPTENPPVTGNFDGYLTQEVSCNTLSGWVYDRNKPNNTFTVEFFDGPSIADGTLIGSILASDFRQHLKDAGKGNGEHWYDFPIPAGLKDGQNHRIWARVQGSTFVLKWAPKTINCAGTSVPPANQLPVPPSVSALAATINAGFITNPLAVFTDPENTPLTYALTGLPAGLDFDSGTRVISGTPTTAGTFELTYSATDQAGGKSSINVSLVVNPAPQPTNQPPVAPPVFALTATANVVYAPAALPVFTDPENNPLTYGLTGLPSGLSFDAGNRTISGIPTQQGNFPLVYTASDGNGQTRLTITLTVAGGTPPVVTGNFDGYLTQEANCITLSGWVYDRNKPNNTFTVEFFDGPSIADGTLIGSILASDFRQHLKDAGKGNGEHWYDFPIPAGLKDGQNHRIWARVQGSTFVLKWAPKTINCAGTSVPPANQPPVAPAVSALTATANTAYASAALPAFTDANQDPLTYALTGLPAGLGFNSGSRVISGTTTSQGTFSLTYSATDSKSDAVATTVTLTVNAGGSGPVDPPPTSGGSGAGNYEGYLDVVSCTGIRGWIWDRNRPNTPITVEFMDGTTVIGRTDANIFRQDLQAAGKGNGAHGYSFDVPVSLKDGQSHVISGRVPGSNFTLKWSPKTLTCPNGGRQGVESAETSLELSVSPNPSPGLVEIRYRVISEQRADLQIVDPMGRTVWQKSVTGTGQIEREAVDLRSSGTTLYLIQLKTNQQNLTKRLLMSR</sequence>
<dbReference type="InterPro" id="IPR006644">
    <property type="entry name" value="Cadg"/>
</dbReference>
<dbReference type="Proteomes" id="UP000326344">
    <property type="component" value="Unassembled WGS sequence"/>
</dbReference>
<evidence type="ECO:0000313" key="4">
    <source>
        <dbReference type="EMBL" id="KAA9353110.1"/>
    </source>
</evidence>
<accession>A0A5N1JDS0</accession>
<dbReference type="InterPro" id="IPR013783">
    <property type="entry name" value="Ig-like_fold"/>
</dbReference>
<dbReference type="RefSeq" id="WP_150878438.1">
    <property type="nucleotide sequence ID" value="NZ_VTWS01000004.1"/>
</dbReference>
<reference evidence="4 5" key="1">
    <citation type="submission" date="2019-09" db="EMBL/GenBank/DDBJ databases">
        <title>Genome Sequence of Larkinella sp MA1.</title>
        <authorList>
            <person name="Srinivasan S."/>
        </authorList>
    </citation>
    <scope>NUCLEOTIDE SEQUENCE [LARGE SCALE GENOMIC DNA]</scope>
    <source>
        <strain evidence="4 5">MA1</strain>
    </source>
</reference>
<evidence type="ECO:0000259" key="3">
    <source>
        <dbReference type="SMART" id="SM00736"/>
    </source>
</evidence>
<proteinExistence type="predicted"/>
<dbReference type="Gene3D" id="2.60.40.10">
    <property type="entry name" value="Immunoglobulins"/>
    <property type="match status" value="3"/>
</dbReference>
<keyword evidence="5" id="KW-1185">Reference proteome</keyword>
<dbReference type="SMART" id="SM00736">
    <property type="entry name" value="CADG"/>
    <property type="match status" value="3"/>
</dbReference>
<dbReference type="SUPFAM" id="SSF49313">
    <property type="entry name" value="Cadherin-like"/>
    <property type="match status" value="3"/>
</dbReference>
<evidence type="ECO:0000313" key="5">
    <source>
        <dbReference type="Proteomes" id="UP000326344"/>
    </source>
</evidence>
<name>A0A5N1JDS0_9BACT</name>